<evidence type="ECO:0000313" key="2">
    <source>
        <dbReference type="EMBL" id="MCD2517654.1"/>
    </source>
</evidence>
<dbReference type="NCBIfam" id="NF006989">
    <property type="entry name" value="PRK09454.1"/>
    <property type="match status" value="1"/>
</dbReference>
<dbReference type="Gene3D" id="3.20.20.190">
    <property type="entry name" value="Phosphatidylinositol (PI) phosphodiesterase"/>
    <property type="match status" value="1"/>
</dbReference>
<dbReference type="PANTHER" id="PTHR46211">
    <property type="entry name" value="GLYCEROPHOSPHORYL DIESTER PHOSPHODIESTERASE"/>
    <property type="match status" value="1"/>
</dbReference>
<accession>A0ABS8Q7C5</accession>
<proteinExistence type="predicted"/>
<keyword evidence="3" id="KW-1185">Reference proteome</keyword>
<dbReference type="InterPro" id="IPR017946">
    <property type="entry name" value="PLC-like_Pdiesterase_TIM-brl"/>
</dbReference>
<reference evidence="2" key="1">
    <citation type="submission" date="2021-11" db="EMBL/GenBank/DDBJ databases">
        <title>The complete genome of Massilia sp sp. G4R7.</title>
        <authorList>
            <person name="Liu L."/>
            <person name="Yue J."/>
            <person name="Yuan J."/>
            <person name="Yang F."/>
            <person name="Li L."/>
        </authorList>
    </citation>
    <scope>NUCLEOTIDE SEQUENCE</scope>
    <source>
        <strain evidence="2">G4R7</strain>
    </source>
</reference>
<dbReference type="GO" id="GO:0008889">
    <property type="term" value="F:glycerophosphodiester phosphodiesterase activity"/>
    <property type="evidence" value="ECO:0007669"/>
    <property type="project" value="UniProtKB-EC"/>
</dbReference>
<dbReference type="PROSITE" id="PS51704">
    <property type="entry name" value="GP_PDE"/>
    <property type="match status" value="1"/>
</dbReference>
<feature type="domain" description="GP-PDE" evidence="1">
    <location>
        <begin position="5"/>
        <end position="249"/>
    </location>
</feature>
<dbReference type="Pfam" id="PF03009">
    <property type="entry name" value="GDPD"/>
    <property type="match status" value="1"/>
</dbReference>
<name>A0ABS8Q7C5_9BURK</name>
<comment type="caution">
    <text evidence="2">The sequence shown here is derived from an EMBL/GenBank/DDBJ whole genome shotgun (WGS) entry which is preliminary data.</text>
</comment>
<organism evidence="2 3">
    <name type="scientific">Massilia phyllostachyos</name>
    <dbReference type="NCBI Taxonomy" id="2898585"/>
    <lineage>
        <taxon>Bacteria</taxon>
        <taxon>Pseudomonadati</taxon>
        <taxon>Pseudomonadota</taxon>
        <taxon>Betaproteobacteria</taxon>
        <taxon>Burkholderiales</taxon>
        <taxon>Oxalobacteraceae</taxon>
        <taxon>Telluria group</taxon>
        <taxon>Massilia</taxon>
    </lineage>
</organism>
<gene>
    <name evidence="2" type="primary">ugpQ</name>
    <name evidence="2" type="ORF">LQ564_15170</name>
</gene>
<dbReference type="Proteomes" id="UP001179361">
    <property type="component" value="Unassembled WGS sequence"/>
</dbReference>
<dbReference type="EC" id="3.1.4.46" evidence="2"/>
<dbReference type="PANTHER" id="PTHR46211:SF1">
    <property type="entry name" value="GLYCEROPHOSPHODIESTER PHOSPHODIESTERASE, CYTOPLASMIC"/>
    <property type="match status" value="1"/>
</dbReference>
<dbReference type="RefSeq" id="WP_231058934.1">
    <property type="nucleotide sequence ID" value="NZ_JAJNOC010000004.1"/>
</dbReference>
<dbReference type="PROSITE" id="PS50007">
    <property type="entry name" value="PIPLC_X_DOMAIN"/>
    <property type="match status" value="1"/>
</dbReference>
<evidence type="ECO:0000313" key="3">
    <source>
        <dbReference type="Proteomes" id="UP001179361"/>
    </source>
</evidence>
<evidence type="ECO:0000259" key="1">
    <source>
        <dbReference type="PROSITE" id="PS51704"/>
    </source>
</evidence>
<dbReference type="CDD" id="cd08562">
    <property type="entry name" value="GDPD_EcUgpQ_like"/>
    <property type="match status" value="1"/>
</dbReference>
<dbReference type="EMBL" id="JAJNOC010000004">
    <property type="protein sequence ID" value="MCD2517654.1"/>
    <property type="molecule type" value="Genomic_DNA"/>
</dbReference>
<sequence>MWPYPRILAHRGGGTLAPENTFAGIRRGMDFGFRAIEFDVMLARDGVPVVMHDPYLGRTVSGAGHVFDYDGLELARMDAGSWFGADYRGEQVPLFVEFAQFCKANGIWMNIEIKPARGFDVETGETVARITRALFADELAHGEPARVPLLSSFSLAALEAAQRTAPDLPRACLMSELPPGWDPIARSVGARAIHTNHRHLTPALARAVRDAGFGLFCYTVNEPARAAELLDWGVEAFCTDRIDLIGPDFGRAPG</sequence>
<protein>
    <submittedName>
        <fullName evidence="2">Glycerophosphodiester phosphodiesterase</fullName>
        <ecNumber evidence="2">3.1.4.46</ecNumber>
    </submittedName>
</protein>
<dbReference type="SUPFAM" id="SSF51695">
    <property type="entry name" value="PLC-like phosphodiesterases"/>
    <property type="match status" value="1"/>
</dbReference>
<keyword evidence="2" id="KW-0378">Hydrolase</keyword>
<dbReference type="InterPro" id="IPR030395">
    <property type="entry name" value="GP_PDE_dom"/>
</dbReference>